<organism evidence="8 9">
    <name type="scientific">Lawsonella clevelandensis</name>
    <dbReference type="NCBI Taxonomy" id="1528099"/>
    <lineage>
        <taxon>Bacteria</taxon>
        <taxon>Bacillati</taxon>
        <taxon>Actinomycetota</taxon>
        <taxon>Actinomycetes</taxon>
        <taxon>Mycobacteriales</taxon>
        <taxon>Lawsonellaceae</taxon>
        <taxon>Lawsonella</taxon>
    </lineage>
</organism>
<dbReference type="GO" id="GO:0004386">
    <property type="term" value="F:helicase activity"/>
    <property type="evidence" value="ECO:0007669"/>
    <property type="project" value="UniProtKB-KW"/>
</dbReference>
<dbReference type="InterPro" id="IPR001626">
    <property type="entry name" value="ABC_TroCD"/>
</dbReference>
<dbReference type="PANTHER" id="PTHR30477">
    <property type="entry name" value="ABC-TRANSPORTER METAL-BINDING PROTEIN"/>
    <property type="match status" value="1"/>
</dbReference>
<keyword evidence="8" id="KW-0378">Hydrolase</keyword>
<dbReference type="Pfam" id="PF00950">
    <property type="entry name" value="ABC-3"/>
    <property type="match status" value="1"/>
</dbReference>
<keyword evidence="8" id="KW-0547">Nucleotide-binding</keyword>
<accession>A0A2W5IEV5</accession>
<evidence type="ECO:0000313" key="8">
    <source>
        <dbReference type="EMBL" id="PZP88904.1"/>
    </source>
</evidence>
<dbReference type="InterPro" id="IPR037294">
    <property type="entry name" value="ABC_BtuC-like"/>
</dbReference>
<dbReference type="GO" id="GO:0055085">
    <property type="term" value="P:transmembrane transport"/>
    <property type="evidence" value="ECO:0007669"/>
    <property type="project" value="InterPro"/>
</dbReference>
<comment type="caution">
    <text evidence="8">The sequence shown here is derived from an EMBL/GenBank/DDBJ whole genome shotgun (WGS) entry which is preliminary data.</text>
</comment>
<feature type="transmembrane region" description="Helical" evidence="7">
    <location>
        <begin position="106"/>
        <end position="126"/>
    </location>
</feature>
<feature type="transmembrane region" description="Helical" evidence="7">
    <location>
        <begin position="233"/>
        <end position="253"/>
    </location>
</feature>
<dbReference type="EMBL" id="QFOZ01000005">
    <property type="protein sequence ID" value="PZP88904.1"/>
    <property type="molecule type" value="Genomic_DNA"/>
</dbReference>
<evidence type="ECO:0000256" key="7">
    <source>
        <dbReference type="SAM" id="Phobius"/>
    </source>
</evidence>
<dbReference type="Proteomes" id="UP000248606">
    <property type="component" value="Unassembled WGS sequence"/>
</dbReference>
<keyword evidence="8" id="KW-0347">Helicase</keyword>
<dbReference type="SUPFAM" id="SSF81345">
    <property type="entry name" value="ABC transporter involved in vitamin B12 uptake, BtuC"/>
    <property type="match status" value="1"/>
</dbReference>
<protein>
    <submittedName>
        <fullName evidence="8">Helicase</fullName>
    </submittedName>
</protein>
<feature type="transmembrane region" description="Helical" evidence="7">
    <location>
        <begin position="69"/>
        <end position="94"/>
    </location>
</feature>
<feature type="transmembrane region" description="Helical" evidence="7">
    <location>
        <begin position="259"/>
        <end position="277"/>
    </location>
</feature>
<comment type="similarity">
    <text evidence="2 6">Belongs to the ABC-3 integral membrane protein family.</text>
</comment>
<comment type="subcellular location">
    <subcellularLocation>
        <location evidence="6">Cell membrane</location>
        <topology evidence="6">Multi-pass membrane protein</topology>
    </subcellularLocation>
    <subcellularLocation>
        <location evidence="1">Membrane</location>
        <topology evidence="1">Multi-pass membrane protein</topology>
    </subcellularLocation>
</comment>
<gene>
    <name evidence="8" type="ORF">DI579_04740</name>
</gene>
<evidence type="ECO:0000256" key="5">
    <source>
        <dbReference type="ARBA" id="ARBA00023136"/>
    </source>
</evidence>
<evidence type="ECO:0000256" key="2">
    <source>
        <dbReference type="ARBA" id="ARBA00008034"/>
    </source>
</evidence>
<keyword evidence="4 7" id="KW-1133">Transmembrane helix</keyword>
<feature type="transmembrane region" description="Helical" evidence="7">
    <location>
        <begin position="147"/>
        <end position="170"/>
    </location>
</feature>
<name>A0A2W5IEV5_9ACTN</name>
<keyword evidence="8" id="KW-0067">ATP-binding</keyword>
<feature type="transmembrane region" description="Helical" evidence="7">
    <location>
        <begin position="20"/>
        <end position="48"/>
    </location>
</feature>
<dbReference type="PANTHER" id="PTHR30477:SF21">
    <property type="entry name" value="ABC-3 PROTEIN"/>
    <property type="match status" value="1"/>
</dbReference>
<dbReference type="AlphaFoldDB" id="A0A2W5IEV5"/>
<evidence type="ECO:0000256" key="4">
    <source>
        <dbReference type="ARBA" id="ARBA00022989"/>
    </source>
</evidence>
<dbReference type="RefSeq" id="WP_290599180.1">
    <property type="nucleotide sequence ID" value="NZ_CAKZIO010000016.1"/>
</dbReference>
<reference evidence="8 9" key="1">
    <citation type="submission" date="2017-08" db="EMBL/GenBank/DDBJ databases">
        <title>Infants hospitalized years apart are colonized by the same room-sourced microbial strains.</title>
        <authorList>
            <person name="Brooks B."/>
            <person name="Olm M.R."/>
            <person name="Firek B.A."/>
            <person name="Baker R."/>
            <person name="Thomas B.C."/>
            <person name="Morowitz M.J."/>
            <person name="Banfield J.F."/>
        </authorList>
    </citation>
    <scope>NUCLEOTIDE SEQUENCE [LARGE SCALE GENOMIC DNA]</scope>
    <source>
        <strain evidence="8">S2_006_000_R1_57</strain>
    </source>
</reference>
<evidence type="ECO:0000313" key="9">
    <source>
        <dbReference type="Proteomes" id="UP000248606"/>
    </source>
</evidence>
<proteinExistence type="inferred from homology"/>
<keyword evidence="5 7" id="KW-0472">Membrane</keyword>
<evidence type="ECO:0000256" key="6">
    <source>
        <dbReference type="RuleBase" id="RU003943"/>
    </source>
</evidence>
<evidence type="ECO:0000256" key="3">
    <source>
        <dbReference type="ARBA" id="ARBA00022692"/>
    </source>
</evidence>
<dbReference type="GO" id="GO:0043190">
    <property type="term" value="C:ATP-binding cassette (ABC) transporter complex"/>
    <property type="evidence" value="ECO:0007669"/>
    <property type="project" value="InterPro"/>
</dbReference>
<sequence>MHELSSFFSGFFDWSVTSNLLTYTFVQHALIAAVLLGLISGLIGPFIVMRQMSFSVHGTSELALTGAAAALLLGTSVGVGAIIGSVIAALLFGIMGKKAHERDSTIGVVLSFGLGLAVLFLHLYPGRTGSQFSLLTGQIVSVSDSHLTTLVVVTVVVVVTLLAIGRPLLFTSVDDYVAESRGVPVRLVNGLFAVLVGLVSAEGVQIVGALLVLNLLVTPGAAALQVTKRPGMAVLLSVVFAEISAVGGILLSLAPGVPMSVFVTFLSFLIYLICRAIPQKA</sequence>
<keyword evidence="3 6" id="KW-0812">Transmembrane</keyword>
<evidence type="ECO:0000256" key="1">
    <source>
        <dbReference type="ARBA" id="ARBA00004141"/>
    </source>
</evidence>
<dbReference type="Gene3D" id="1.10.3470.10">
    <property type="entry name" value="ABC transporter involved in vitamin B12 uptake, BtuC"/>
    <property type="match status" value="1"/>
</dbReference>
<keyword evidence="6" id="KW-0813">Transport</keyword>